<dbReference type="PANTHER" id="PTHR47343:SF1">
    <property type="entry name" value="TRANSCRIPTIONAL ACTIVATOR SPT7"/>
    <property type="match status" value="1"/>
</dbReference>
<dbReference type="GO" id="GO:0000124">
    <property type="term" value="C:SAGA complex"/>
    <property type="evidence" value="ECO:0007669"/>
    <property type="project" value="InterPro"/>
</dbReference>
<dbReference type="PANTHER" id="PTHR47343">
    <property type="entry name" value="TRANSCRIPTIONAL ACTIVATOR SPT7"/>
    <property type="match status" value="1"/>
</dbReference>
<organism evidence="5 6">
    <name type="scientific">Phellinidium pouzarii</name>
    <dbReference type="NCBI Taxonomy" id="167371"/>
    <lineage>
        <taxon>Eukaryota</taxon>
        <taxon>Fungi</taxon>
        <taxon>Dikarya</taxon>
        <taxon>Basidiomycota</taxon>
        <taxon>Agaricomycotina</taxon>
        <taxon>Agaricomycetes</taxon>
        <taxon>Hymenochaetales</taxon>
        <taxon>Hymenochaetaceae</taxon>
        <taxon>Phellinidium</taxon>
    </lineage>
</organism>
<dbReference type="InterPro" id="IPR036427">
    <property type="entry name" value="Bromodomain-like_sf"/>
</dbReference>
<dbReference type="PROSITE" id="PS00633">
    <property type="entry name" value="BROMODOMAIN_1"/>
    <property type="match status" value="1"/>
</dbReference>
<name>A0A4S4L0Y7_9AGAM</name>
<evidence type="ECO:0000256" key="1">
    <source>
        <dbReference type="ARBA" id="ARBA00023117"/>
    </source>
</evidence>
<dbReference type="InterPro" id="IPR001487">
    <property type="entry name" value="Bromodomain"/>
</dbReference>
<dbReference type="EMBL" id="SGPK01000506">
    <property type="protein sequence ID" value="THH03070.1"/>
    <property type="molecule type" value="Genomic_DNA"/>
</dbReference>
<keyword evidence="6" id="KW-1185">Reference proteome</keyword>
<dbReference type="CDD" id="cd22927">
    <property type="entry name" value="HFD_SPT7"/>
    <property type="match status" value="1"/>
</dbReference>
<feature type="compositionally biased region" description="Basic residues" evidence="3">
    <location>
        <begin position="344"/>
        <end position="353"/>
    </location>
</feature>
<evidence type="ECO:0000313" key="5">
    <source>
        <dbReference type="EMBL" id="THH03070.1"/>
    </source>
</evidence>
<feature type="region of interest" description="Disordered" evidence="3">
    <location>
        <begin position="772"/>
        <end position="824"/>
    </location>
</feature>
<dbReference type="GO" id="GO:0046982">
    <property type="term" value="F:protein heterodimerization activity"/>
    <property type="evidence" value="ECO:0007669"/>
    <property type="project" value="InterPro"/>
</dbReference>
<dbReference type="Gene3D" id="1.10.20.10">
    <property type="entry name" value="Histone, subunit A"/>
    <property type="match status" value="1"/>
</dbReference>
<feature type="domain" description="Bromo" evidence="4">
    <location>
        <begin position="59"/>
        <end position="129"/>
    </location>
</feature>
<evidence type="ECO:0000259" key="4">
    <source>
        <dbReference type="PROSITE" id="PS50014"/>
    </source>
</evidence>
<dbReference type="Proteomes" id="UP000308199">
    <property type="component" value="Unassembled WGS sequence"/>
</dbReference>
<accession>A0A4S4L0Y7</accession>
<dbReference type="AlphaFoldDB" id="A0A4S4L0Y7"/>
<dbReference type="GO" id="GO:0006357">
    <property type="term" value="P:regulation of transcription by RNA polymerase II"/>
    <property type="evidence" value="ECO:0007669"/>
    <property type="project" value="TreeGrafter"/>
</dbReference>
<dbReference type="PRINTS" id="PR00503">
    <property type="entry name" value="BROMODOMAIN"/>
</dbReference>
<feature type="compositionally biased region" description="Polar residues" evidence="3">
    <location>
        <begin position="323"/>
        <end position="332"/>
    </location>
</feature>
<evidence type="ECO:0000256" key="3">
    <source>
        <dbReference type="SAM" id="MobiDB-lite"/>
    </source>
</evidence>
<dbReference type="SMART" id="SM00297">
    <property type="entry name" value="BROMO"/>
    <property type="match status" value="1"/>
</dbReference>
<feature type="compositionally biased region" description="Polar residues" evidence="3">
    <location>
        <begin position="784"/>
        <end position="800"/>
    </location>
</feature>
<gene>
    <name evidence="5" type="ORF">EW145_g6557</name>
</gene>
<dbReference type="GO" id="GO:0006325">
    <property type="term" value="P:chromatin organization"/>
    <property type="evidence" value="ECO:0007669"/>
    <property type="project" value="UniProtKB-ARBA"/>
</dbReference>
<feature type="region of interest" description="Disordered" evidence="3">
    <location>
        <begin position="323"/>
        <end position="366"/>
    </location>
</feature>
<dbReference type="Pfam" id="PF00439">
    <property type="entry name" value="Bromodomain"/>
    <property type="match status" value="1"/>
</dbReference>
<dbReference type="SUPFAM" id="SSF47370">
    <property type="entry name" value="Bromodomain"/>
    <property type="match status" value="1"/>
</dbReference>
<comment type="caution">
    <text evidence="5">The sequence shown here is derived from an EMBL/GenBank/DDBJ whole genome shotgun (WGS) entry which is preliminary data.</text>
</comment>
<sequence length="824" mass="90273">MNNLLESLSSQRLRLRVQDSDLKRLLSSVKEGRGHDTKLSDAFYDSLEGVLHDLRAVTIDNHDADAFLKPVSKIDYPDYFEIIKEPMDLQTMLKKVKQKQYKSKAEFSDDLELIWSNCFVYNTGDNHPLRMCAKRLQEKAIRLLKNVTDRRDRLDPPVPMDMRTTPALNGVNLNGHARKHSVTPMPKAPAITITKKVVSATPPPQAPRREVFFAESPAFVRTAGGMSTFLALDRDLDSENVAGPSRLLQIIDSGESDEEGHSTEAVNGVLGDKRKLIVNGDPRPRKKARTRVRADADPVELWWEATTSAALMANGLPTLTYSSSTMCESPQHSTPPAPTPAPKSIRKKKKKRPPEHPDLQQPKSLLGLISNNISALRRVRRTHSKFQTLNVSSDDGAGPSGIIEPPEPIADEADVDIDATIDERPWRSRGTGLEVGQQDADECLDWMGMKILEHSGFQGTSRAALDVFTGVAAEYLFNVGRTLRFLCDKYSQQMSAEEIILHTLFESGITHVRDLERYITDDVIRYGTRLIDLEKKLLNAYDEAATENALDDEAFFGDGDEEDGELLMGNFADQFGDDFLGLRELGIASELGLQSLTIPKKLLKGKNKQRLAQDSAKPNEPPPPYPPPPLFVPLDSPRVDAQIGLLRVFYMQRFNEHASRTAPGQATPFVKLPPRPLSLTTVLELELEGRNPAEVLQEHALMAPPVPNPAAPPVLLPDDAPPPARTRSGPLGQIIRPSAGALAAMKKAKPKEGVHGPAGLGAGMQPLSGGAPDASVGVVAPPEFSTTGRMASVSTSNAEGTQHVKKNASSKKKSDTPMFVVANA</sequence>
<evidence type="ECO:0000313" key="6">
    <source>
        <dbReference type="Proteomes" id="UP000308199"/>
    </source>
</evidence>
<feature type="compositionally biased region" description="Pro residues" evidence="3">
    <location>
        <begin position="619"/>
        <end position="628"/>
    </location>
</feature>
<dbReference type="Gene3D" id="1.20.920.10">
    <property type="entry name" value="Bromodomain-like"/>
    <property type="match status" value="1"/>
</dbReference>
<dbReference type="GO" id="GO:0046695">
    <property type="term" value="C:SLIK (SAGA-like) complex"/>
    <property type="evidence" value="ECO:0007669"/>
    <property type="project" value="InterPro"/>
</dbReference>
<reference evidence="5 6" key="1">
    <citation type="submission" date="2019-02" db="EMBL/GenBank/DDBJ databases">
        <title>Genome sequencing of the rare red list fungi Phellinidium pouzarii.</title>
        <authorList>
            <person name="Buettner E."/>
            <person name="Kellner H."/>
        </authorList>
    </citation>
    <scope>NUCLEOTIDE SEQUENCE [LARGE SCALE GENOMIC DNA]</scope>
    <source>
        <strain evidence="5 6">DSM 108285</strain>
    </source>
</reference>
<dbReference type="InterPro" id="IPR009072">
    <property type="entry name" value="Histone-fold"/>
</dbReference>
<evidence type="ECO:0000256" key="2">
    <source>
        <dbReference type="PROSITE-ProRule" id="PRU00035"/>
    </source>
</evidence>
<protein>
    <recommendedName>
        <fullName evidence="4">Bromo domain-containing protein</fullName>
    </recommendedName>
</protein>
<dbReference type="InterPro" id="IPR037782">
    <property type="entry name" value="Spt7"/>
</dbReference>
<keyword evidence="1 2" id="KW-0103">Bromodomain</keyword>
<dbReference type="GO" id="GO:0005198">
    <property type="term" value="F:structural molecule activity"/>
    <property type="evidence" value="ECO:0007669"/>
    <property type="project" value="TreeGrafter"/>
</dbReference>
<dbReference type="OrthoDB" id="21449at2759"/>
<feature type="region of interest" description="Disordered" evidence="3">
    <location>
        <begin position="152"/>
        <end position="172"/>
    </location>
</feature>
<dbReference type="InterPro" id="IPR018359">
    <property type="entry name" value="Bromodomain_CS"/>
</dbReference>
<proteinExistence type="predicted"/>
<dbReference type="PROSITE" id="PS50014">
    <property type="entry name" value="BROMODOMAIN_2"/>
    <property type="match status" value="1"/>
</dbReference>
<feature type="region of interest" description="Disordered" evidence="3">
    <location>
        <begin position="605"/>
        <end position="628"/>
    </location>
</feature>